<dbReference type="InterPro" id="IPR013382">
    <property type="entry name" value="CRISPR-assoc_prot_Cse2"/>
</dbReference>
<evidence type="ECO:0000313" key="5">
    <source>
        <dbReference type="Proteomes" id="UP000501753"/>
    </source>
</evidence>
<gene>
    <name evidence="2" type="primary">casB</name>
    <name evidence="3" type="ORF">DDJ31_13505</name>
    <name evidence="2" type="ORF">ELQ87_25760</name>
</gene>
<dbReference type="RefSeq" id="WP_127180055.1">
    <property type="nucleotide sequence ID" value="NZ_CP029078.1"/>
</dbReference>
<evidence type="ECO:0000313" key="3">
    <source>
        <dbReference type="EMBL" id="QCN85894.1"/>
    </source>
</evidence>
<evidence type="ECO:0000313" key="4">
    <source>
        <dbReference type="Proteomes" id="UP000271291"/>
    </source>
</evidence>
<keyword evidence="5" id="KW-1185">Reference proteome</keyword>
<proteinExistence type="predicted"/>
<dbReference type="CDD" id="cd09731">
    <property type="entry name" value="Cse2_I-E"/>
    <property type="match status" value="1"/>
</dbReference>
<dbReference type="Proteomes" id="UP000501753">
    <property type="component" value="Chromosome"/>
</dbReference>
<dbReference type="KEGG" id="sgd:ELQ87_25760"/>
<reference evidence="2 4" key="2">
    <citation type="submission" date="2018-12" db="EMBL/GenBank/DDBJ databases">
        <title>Streptomyces griseoviridis F1-27 complete genome.</title>
        <authorList>
            <person name="Mariita R.M."/>
            <person name="Sello J.K."/>
        </authorList>
    </citation>
    <scope>NUCLEOTIDE SEQUENCE [LARGE SCALE GENOMIC DNA]</scope>
    <source>
        <strain evidence="2 4">F1-27</strain>
    </source>
</reference>
<dbReference type="EMBL" id="CP034687">
    <property type="protein sequence ID" value="AZS87255.1"/>
    <property type="molecule type" value="Genomic_DNA"/>
</dbReference>
<dbReference type="InterPro" id="IPR038287">
    <property type="entry name" value="Cse2_sf"/>
</dbReference>
<reference evidence="3 5" key="1">
    <citation type="submission" date="2018-04" db="EMBL/GenBank/DDBJ databases">
        <title>Complete genome sequences of Streptomyces griseoviridis K61 and characterization of antagonistic properties of biological control agents.</title>
        <authorList>
            <person name="Mariita R.M."/>
            <person name="Sello J.K."/>
        </authorList>
    </citation>
    <scope>NUCLEOTIDE SEQUENCE [LARGE SCALE GENOMIC DNA]</scope>
    <source>
        <strain evidence="3 5">K61</strain>
    </source>
</reference>
<dbReference type="AlphaFoldDB" id="A0A3S9ZHK4"/>
<dbReference type="OrthoDB" id="4808431at2"/>
<dbReference type="Pfam" id="PF09485">
    <property type="entry name" value="CRISPR_Cse2"/>
    <property type="match status" value="1"/>
</dbReference>
<dbReference type="Proteomes" id="UP000271291">
    <property type="component" value="Chromosome"/>
</dbReference>
<accession>A0A3S9ZHK4</accession>
<sequence>MTTTAAAKAVRTRVADLTALRISVWQKGYLEDRSADVAALARLRRGAGRDAAQMPDLWGLVDPQPLHFSGDGQRALSEREAVRGESALYTALTLWALHQQSRGTPMHRRHTPEKPGGLGAAVRRLMTPDKIDEPVRKRLVRAGTAPDIVALGQRLREIVALLRREDIPLDYALLAGQLYAWQWPGGGDGVRLEWGRSFSSRPSVNLSADDMATPPAGTGPDLKDAS</sequence>
<organism evidence="2 4">
    <name type="scientific">Streptomyces griseoviridis</name>
    <dbReference type="NCBI Taxonomy" id="45398"/>
    <lineage>
        <taxon>Bacteria</taxon>
        <taxon>Bacillati</taxon>
        <taxon>Actinomycetota</taxon>
        <taxon>Actinomycetes</taxon>
        <taxon>Kitasatosporales</taxon>
        <taxon>Streptomycetaceae</taxon>
        <taxon>Streptomyces</taxon>
    </lineage>
</organism>
<evidence type="ECO:0000313" key="2">
    <source>
        <dbReference type="EMBL" id="AZS87255.1"/>
    </source>
</evidence>
<protein>
    <submittedName>
        <fullName evidence="2">Type I-E CRISPR-associated protein Cse2/CasB</fullName>
    </submittedName>
</protein>
<dbReference type="Gene3D" id="1.10.520.40">
    <property type="entry name" value="CRISPR-associated protein Cse2"/>
    <property type="match status" value="1"/>
</dbReference>
<name>A0A3S9ZHK4_STRGD</name>
<dbReference type="EMBL" id="CP029078">
    <property type="protein sequence ID" value="QCN85894.1"/>
    <property type="molecule type" value="Genomic_DNA"/>
</dbReference>
<evidence type="ECO:0000256" key="1">
    <source>
        <dbReference type="SAM" id="MobiDB-lite"/>
    </source>
</evidence>
<dbReference type="NCBIfam" id="TIGR02548">
    <property type="entry name" value="casB_cse2"/>
    <property type="match status" value="1"/>
</dbReference>
<feature type="region of interest" description="Disordered" evidence="1">
    <location>
        <begin position="201"/>
        <end position="226"/>
    </location>
</feature>